<feature type="domain" description="Zn(2)-C6 fungal-type" evidence="3">
    <location>
        <begin position="13"/>
        <end position="42"/>
    </location>
</feature>
<gene>
    <name evidence="4" type="ORF">B0T10DRAFT_99453</name>
</gene>
<evidence type="ECO:0000313" key="4">
    <source>
        <dbReference type="EMBL" id="KAH6898011.1"/>
    </source>
</evidence>
<keyword evidence="1" id="KW-0539">Nucleus</keyword>
<dbReference type="EMBL" id="JAGPYM010000002">
    <property type="protein sequence ID" value="KAH6898011.1"/>
    <property type="molecule type" value="Genomic_DNA"/>
</dbReference>
<dbReference type="Pfam" id="PF11951">
    <property type="entry name" value="Fungal_trans_2"/>
    <property type="match status" value="1"/>
</dbReference>
<organism evidence="4 5">
    <name type="scientific">Thelonectria olida</name>
    <dbReference type="NCBI Taxonomy" id="1576542"/>
    <lineage>
        <taxon>Eukaryota</taxon>
        <taxon>Fungi</taxon>
        <taxon>Dikarya</taxon>
        <taxon>Ascomycota</taxon>
        <taxon>Pezizomycotina</taxon>
        <taxon>Sordariomycetes</taxon>
        <taxon>Hypocreomycetidae</taxon>
        <taxon>Hypocreales</taxon>
        <taxon>Nectriaceae</taxon>
        <taxon>Thelonectria</taxon>
    </lineage>
</organism>
<dbReference type="PROSITE" id="PS50048">
    <property type="entry name" value="ZN2_CY6_FUNGAL_2"/>
    <property type="match status" value="1"/>
</dbReference>
<feature type="region of interest" description="Disordered" evidence="2">
    <location>
        <begin position="44"/>
        <end position="107"/>
    </location>
</feature>
<dbReference type="InterPro" id="IPR021858">
    <property type="entry name" value="Fun_TF"/>
</dbReference>
<dbReference type="CDD" id="cd00067">
    <property type="entry name" value="GAL4"/>
    <property type="match status" value="1"/>
</dbReference>
<accession>A0A9P9AVB1</accession>
<dbReference type="PANTHER" id="PTHR47784">
    <property type="entry name" value="STEROL UPTAKE CONTROL PROTEIN 2"/>
    <property type="match status" value="1"/>
</dbReference>
<feature type="compositionally biased region" description="Low complexity" evidence="2">
    <location>
        <begin position="81"/>
        <end position="93"/>
    </location>
</feature>
<proteinExistence type="predicted"/>
<dbReference type="AlphaFoldDB" id="A0A9P9AVB1"/>
<protein>
    <recommendedName>
        <fullName evidence="3">Zn(2)-C6 fungal-type domain-containing protein</fullName>
    </recommendedName>
</protein>
<comment type="caution">
    <text evidence="4">The sequence shown here is derived from an EMBL/GenBank/DDBJ whole genome shotgun (WGS) entry which is preliminary data.</text>
</comment>
<name>A0A9P9AVB1_9HYPO</name>
<dbReference type="Pfam" id="PF00172">
    <property type="entry name" value="Zn_clus"/>
    <property type="match status" value="1"/>
</dbReference>
<reference evidence="4 5" key="1">
    <citation type="journal article" date="2021" name="Nat. Commun.">
        <title>Genetic determinants of endophytism in the Arabidopsis root mycobiome.</title>
        <authorList>
            <person name="Mesny F."/>
            <person name="Miyauchi S."/>
            <person name="Thiergart T."/>
            <person name="Pickel B."/>
            <person name="Atanasova L."/>
            <person name="Karlsson M."/>
            <person name="Huettel B."/>
            <person name="Barry K.W."/>
            <person name="Haridas S."/>
            <person name="Chen C."/>
            <person name="Bauer D."/>
            <person name="Andreopoulos W."/>
            <person name="Pangilinan J."/>
            <person name="LaButti K."/>
            <person name="Riley R."/>
            <person name="Lipzen A."/>
            <person name="Clum A."/>
            <person name="Drula E."/>
            <person name="Henrissat B."/>
            <person name="Kohler A."/>
            <person name="Grigoriev I.V."/>
            <person name="Martin F.M."/>
            <person name="Hacquard S."/>
        </authorList>
    </citation>
    <scope>NUCLEOTIDE SEQUENCE [LARGE SCALE GENOMIC DNA]</scope>
    <source>
        <strain evidence="4 5">MPI-CAGE-CH-0241</strain>
    </source>
</reference>
<evidence type="ECO:0000313" key="5">
    <source>
        <dbReference type="Proteomes" id="UP000777438"/>
    </source>
</evidence>
<evidence type="ECO:0000256" key="2">
    <source>
        <dbReference type="SAM" id="MobiDB-lite"/>
    </source>
</evidence>
<dbReference type="Gene3D" id="4.10.240.10">
    <property type="entry name" value="Zn(2)-C6 fungal-type DNA-binding domain"/>
    <property type="match status" value="1"/>
</dbReference>
<dbReference type="PANTHER" id="PTHR47784:SF5">
    <property type="entry name" value="STEROL UPTAKE CONTROL PROTEIN 2"/>
    <property type="match status" value="1"/>
</dbReference>
<dbReference type="Proteomes" id="UP000777438">
    <property type="component" value="Unassembled WGS sequence"/>
</dbReference>
<dbReference type="GO" id="GO:0008270">
    <property type="term" value="F:zinc ion binding"/>
    <property type="evidence" value="ECO:0007669"/>
    <property type="project" value="InterPro"/>
</dbReference>
<dbReference type="InterPro" id="IPR036864">
    <property type="entry name" value="Zn2-C6_fun-type_DNA-bd_sf"/>
</dbReference>
<dbReference type="GO" id="GO:0001228">
    <property type="term" value="F:DNA-binding transcription activator activity, RNA polymerase II-specific"/>
    <property type="evidence" value="ECO:0007669"/>
    <property type="project" value="TreeGrafter"/>
</dbReference>
<evidence type="ECO:0000256" key="1">
    <source>
        <dbReference type="ARBA" id="ARBA00023242"/>
    </source>
</evidence>
<keyword evidence="5" id="KW-1185">Reference proteome</keyword>
<dbReference type="SMART" id="SM00066">
    <property type="entry name" value="GAL4"/>
    <property type="match status" value="1"/>
</dbReference>
<dbReference type="InterPro" id="IPR053157">
    <property type="entry name" value="Sterol_Uptake_Regulator"/>
</dbReference>
<dbReference type="InterPro" id="IPR001138">
    <property type="entry name" value="Zn2Cys6_DnaBD"/>
</dbReference>
<dbReference type="OrthoDB" id="3546279at2759"/>
<sequence>MPPRLGYKKSRAGCLRCKQRRVKCDEKKPCSACVRHGIECSLVSAGPESSSSGGNVPEMADGDAHSPLNRTNSLEIRPRSRVSSFRSAASPSVEDLSGPTRSEASLVSTPDPFPYLYEFTTAESPHPEADDSWVTDLELMHQYTSSTYLTLPRGRELQNVWQVQVPKLALEYPFLLHQVLATSAYHLAFLHPNQSRLYFMHASQHQNEAIIGLRTALSEISDESCHALFATSSLLSLCAFATFSDPKRSSGHRIIDNFHDVLILIRGMSSILDSYEDTLKSGSLSPLFRMSNDAPSPLLNAILDQLHYITISEDVSQENADICSQAISATAIWINQALLKAQEPELRLCMSWPICLTEDFIGLMRKRHETAMTLLAYYGVVLQFCGENYWYLSGWGSSIIQDAAHSLNPQRREVIEWCENAIKKMSEFQRVEDVNMDSYAQVR</sequence>
<dbReference type="SUPFAM" id="SSF57701">
    <property type="entry name" value="Zn2/Cys6 DNA-binding domain"/>
    <property type="match status" value="1"/>
</dbReference>
<evidence type="ECO:0000259" key="3">
    <source>
        <dbReference type="PROSITE" id="PS50048"/>
    </source>
</evidence>
<dbReference type="PROSITE" id="PS00463">
    <property type="entry name" value="ZN2_CY6_FUNGAL_1"/>
    <property type="match status" value="1"/>
</dbReference>